<dbReference type="Proteomes" id="UP000034799">
    <property type="component" value="Unassembled WGS sequence"/>
</dbReference>
<evidence type="ECO:0000313" key="1">
    <source>
        <dbReference type="EMBL" id="KKR06231.1"/>
    </source>
</evidence>
<sequence>MTDDPKKIDLNREILDLDGIDTQGYLLQAQRALDEFLVSQGETNRVLFLDRPVQTLQILRNYIRENIPNVNWCVYTISHGTETLIDPGVDAFHRIGLFIVTDTEGDSIKRISMMKEIPKRIIITGNKGVARMLRE</sequence>
<protein>
    <submittedName>
        <fullName evidence="1">Uncharacterized protein</fullName>
    </submittedName>
</protein>
<comment type="caution">
    <text evidence="1">The sequence shown here is derived from an EMBL/GenBank/DDBJ whole genome shotgun (WGS) entry which is preliminary data.</text>
</comment>
<accession>A0A0G0N086</accession>
<dbReference type="EMBL" id="LBWK01000001">
    <property type="protein sequence ID" value="KKR06231.1"/>
    <property type="molecule type" value="Genomic_DNA"/>
</dbReference>
<dbReference type="AlphaFoldDB" id="A0A0G0N086"/>
<reference evidence="1 2" key="1">
    <citation type="journal article" date="2015" name="Nature">
        <title>rRNA introns, odd ribosomes, and small enigmatic genomes across a large radiation of phyla.</title>
        <authorList>
            <person name="Brown C.T."/>
            <person name="Hug L.A."/>
            <person name="Thomas B.C."/>
            <person name="Sharon I."/>
            <person name="Castelle C.J."/>
            <person name="Singh A."/>
            <person name="Wilkins M.J."/>
            <person name="Williams K.H."/>
            <person name="Banfield J.F."/>
        </authorList>
    </citation>
    <scope>NUCLEOTIDE SEQUENCE [LARGE SCALE GENOMIC DNA]</scope>
</reference>
<name>A0A0G0N086_9BACT</name>
<dbReference type="STRING" id="1619100.UT34_C0001G0271"/>
<gene>
    <name evidence="1" type="ORF">UT34_C0001G0271</name>
</gene>
<organism evidence="1 2">
    <name type="scientific">candidate division WS6 bacterium GW2011_GWF2_39_15</name>
    <dbReference type="NCBI Taxonomy" id="1619100"/>
    <lineage>
        <taxon>Bacteria</taxon>
        <taxon>Candidatus Dojkabacteria</taxon>
    </lineage>
</organism>
<evidence type="ECO:0000313" key="2">
    <source>
        <dbReference type="Proteomes" id="UP000034799"/>
    </source>
</evidence>
<proteinExistence type="predicted"/>